<proteinExistence type="predicted"/>
<organism evidence="11">
    <name type="scientific">uncultured bacterium A1Q1_fos_1070</name>
    <dbReference type="NCBI Taxonomy" id="1256541"/>
    <lineage>
        <taxon>Bacteria</taxon>
        <taxon>environmental samples</taxon>
    </lineage>
</organism>
<dbReference type="GO" id="GO:0005524">
    <property type="term" value="F:ATP binding"/>
    <property type="evidence" value="ECO:0007669"/>
    <property type="project" value="UniProtKB-UniRule"/>
</dbReference>
<dbReference type="EMBL" id="JX649872">
    <property type="protein sequence ID" value="AGC71425.1"/>
    <property type="molecule type" value="Genomic_DNA"/>
</dbReference>
<dbReference type="PROSITE" id="PS00107">
    <property type="entry name" value="PROTEIN_KINASE_ATP"/>
    <property type="match status" value="1"/>
</dbReference>
<dbReference type="Pfam" id="PF20703">
    <property type="entry name" value="nSTAND1"/>
    <property type="match status" value="1"/>
</dbReference>
<protein>
    <submittedName>
        <fullName evidence="11">Putative serine/threonine protein kinase</fullName>
    </submittedName>
</protein>
<reference evidence="11" key="1">
    <citation type="submission" date="2012-09" db="EMBL/GenBank/DDBJ databases">
        <title>Metagenomic Characterization of a Microbial Community in Wastewater Detects High Levels of Antibiotic Resistance.</title>
        <authorList>
            <person name="Abrams M."/>
            <person name="Caldwell A."/>
            <person name="Vandaei E."/>
            <person name="Lee W."/>
            <person name="Perrott J."/>
            <person name="Khan S.Y."/>
            <person name="Ta J."/>
            <person name="Romero D."/>
            <person name="Nguyen V."/>
            <person name="Pourmand N."/>
            <person name="Ouverney C.C."/>
        </authorList>
    </citation>
    <scope>NUCLEOTIDE SEQUENCE</scope>
</reference>
<dbReference type="InterPro" id="IPR017441">
    <property type="entry name" value="Protein_kinase_ATP_BS"/>
</dbReference>
<dbReference type="PROSITE" id="PS00678">
    <property type="entry name" value="WD_REPEATS_1"/>
    <property type="match status" value="1"/>
</dbReference>
<dbReference type="InterPro" id="IPR049052">
    <property type="entry name" value="nSTAND1"/>
</dbReference>
<keyword evidence="11" id="KW-0723">Serine/threonine-protein kinase</keyword>
<dbReference type="Gene3D" id="3.30.200.20">
    <property type="entry name" value="Phosphorylase Kinase, domain 1"/>
    <property type="match status" value="1"/>
</dbReference>
<dbReference type="InterPro" id="IPR036322">
    <property type="entry name" value="WD40_repeat_dom_sf"/>
</dbReference>
<dbReference type="InterPro" id="IPR015943">
    <property type="entry name" value="WD40/YVTN_repeat-like_dom_sf"/>
</dbReference>
<dbReference type="PROSITE" id="PS50011">
    <property type="entry name" value="PROTEIN_KINASE_DOM"/>
    <property type="match status" value="1"/>
</dbReference>
<evidence type="ECO:0000313" key="11">
    <source>
        <dbReference type="EMBL" id="AGC71425.1"/>
    </source>
</evidence>
<evidence type="ECO:0000256" key="2">
    <source>
        <dbReference type="ARBA" id="ARBA00022679"/>
    </source>
</evidence>
<dbReference type="Gene3D" id="1.10.510.10">
    <property type="entry name" value="Transferase(Phosphotransferase) domain 1"/>
    <property type="match status" value="1"/>
</dbReference>
<dbReference type="Pfam" id="PF00400">
    <property type="entry name" value="WD40"/>
    <property type="match status" value="3"/>
</dbReference>
<keyword evidence="1 7" id="KW-0853">WD repeat</keyword>
<dbReference type="PANTHER" id="PTHR43289:SF34">
    <property type="entry name" value="SERINE_THREONINE-PROTEIN KINASE YBDM-RELATED"/>
    <property type="match status" value="1"/>
</dbReference>
<dbReference type="PROSITE" id="PS50082">
    <property type="entry name" value="WD_REPEATS_2"/>
    <property type="match status" value="3"/>
</dbReference>
<feature type="repeat" description="WD" evidence="7">
    <location>
        <begin position="1450"/>
        <end position="1491"/>
    </location>
</feature>
<evidence type="ECO:0000256" key="3">
    <source>
        <dbReference type="ARBA" id="ARBA00022737"/>
    </source>
</evidence>
<dbReference type="InterPro" id="IPR025662">
    <property type="entry name" value="Sigma_54_int_dom_ATP-bd_1"/>
</dbReference>
<dbReference type="InterPro" id="IPR001680">
    <property type="entry name" value="WD40_rpt"/>
</dbReference>
<evidence type="ECO:0000259" key="10">
    <source>
        <dbReference type="PROSITE" id="PS50011"/>
    </source>
</evidence>
<evidence type="ECO:0000256" key="9">
    <source>
        <dbReference type="SAM" id="MobiDB-lite"/>
    </source>
</evidence>
<feature type="compositionally biased region" description="Polar residues" evidence="9">
    <location>
        <begin position="226"/>
        <end position="235"/>
    </location>
</feature>
<feature type="region of interest" description="Disordered" evidence="9">
    <location>
        <begin position="207"/>
        <end position="263"/>
    </location>
</feature>
<evidence type="ECO:0000256" key="4">
    <source>
        <dbReference type="ARBA" id="ARBA00022741"/>
    </source>
</evidence>
<dbReference type="InterPro" id="IPR019775">
    <property type="entry name" value="WD40_repeat_CS"/>
</dbReference>
<feature type="repeat" description="WD" evidence="7">
    <location>
        <begin position="991"/>
        <end position="1030"/>
    </location>
</feature>
<dbReference type="SUPFAM" id="SSF52540">
    <property type="entry name" value="P-loop containing nucleoside triphosphate hydrolases"/>
    <property type="match status" value="1"/>
</dbReference>
<evidence type="ECO:0000256" key="5">
    <source>
        <dbReference type="ARBA" id="ARBA00022777"/>
    </source>
</evidence>
<dbReference type="Gene3D" id="2.130.10.10">
    <property type="entry name" value="YVTN repeat-like/Quinoprotein amine dehydrogenase"/>
    <property type="match status" value="3"/>
</dbReference>
<keyword evidence="2" id="KW-0808">Transferase</keyword>
<dbReference type="GO" id="GO:0004674">
    <property type="term" value="F:protein serine/threonine kinase activity"/>
    <property type="evidence" value="ECO:0007669"/>
    <property type="project" value="UniProtKB-KW"/>
</dbReference>
<keyword evidence="4 8" id="KW-0547">Nucleotide-binding</keyword>
<evidence type="ECO:0000256" key="6">
    <source>
        <dbReference type="ARBA" id="ARBA00022840"/>
    </source>
</evidence>
<dbReference type="CDD" id="cd14014">
    <property type="entry name" value="STKc_PknB_like"/>
    <property type="match status" value="1"/>
</dbReference>
<feature type="repeat" description="WD" evidence="7">
    <location>
        <begin position="1323"/>
        <end position="1364"/>
    </location>
</feature>
<feature type="compositionally biased region" description="Low complexity" evidence="9">
    <location>
        <begin position="210"/>
        <end position="221"/>
    </location>
</feature>
<feature type="domain" description="Protein kinase" evidence="10">
    <location>
        <begin position="34"/>
        <end position="370"/>
    </location>
</feature>
<dbReference type="PROSITE" id="PS00675">
    <property type="entry name" value="SIGMA54_INTERACT_1"/>
    <property type="match status" value="1"/>
</dbReference>
<name>L7VZ72_9BACT</name>
<dbReference type="InterPro" id="IPR011009">
    <property type="entry name" value="Kinase-like_dom_sf"/>
</dbReference>
<dbReference type="InterPro" id="IPR027417">
    <property type="entry name" value="P-loop_NTPase"/>
</dbReference>
<dbReference type="Pfam" id="PF00069">
    <property type="entry name" value="Pkinase"/>
    <property type="match status" value="2"/>
</dbReference>
<accession>L7VZ72</accession>
<keyword evidence="5 11" id="KW-0418">Kinase</keyword>
<dbReference type="SUPFAM" id="SSF56112">
    <property type="entry name" value="Protein kinase-like (PK-like)"/>
    <property type="match status" value="1"/>
</dbReference>
<dbReference type="SMART" id="SM00320">
    <property type="entry name" value="WD40"/>
    <property type="match status" value="9"/>
</dbReference>
<keyword evidence="3" id="KW-0677">Repeat</keyword>
<keyword evidence="6 8" id="KW-0067">ATP-binding</keyword>
<dbReference type="Gene3D" id="3.40.50.300">
    <property type="entry name" value="P-loop containing nucleotide triphosphate hydrolases"/>
    <property type="match status" value="1"/>
</dbReference>
<evidence type="ECO:0000256" key="7">
    <source>
        <dbReference type="PROSITE-ProRule" id="PRU00221"/>
    </source>
</evidence>
<dbReference type="PANTHER" id="PTHR43289">
    <property type="entry name" value="MITOGEN-ACTIVATED PROTEIN KINASE KINASE KINASE 20-RELATED"/>
    <property type="match status" value="1"/>
</dbReference>
<dbReference type="InterPro" id="IPR000719">
    <property type="entry name" value="Prot_kinase_dom"/>
</dbReference>
<sequence length="1554" mass="168673">MTYRAVLTTDLLAALIAGRIPDEQLDSLPSLEEYRLVRALGHGAMGSVYLAHDTLLDRSVAMKFLLSQSQDRATRQRFLIEARAIARLSHGNVVGIYRVGEVLGQPFLVSEFVKGRSLDRLPRPMDGPTLLSLGIGLARGLSAAHQRGVLHRDIKPHNAMLTDDGTVKLLDFGLAKLSERHATSGSAPSIPSHVTPQPLAHTAVEDEVISPSQPSDAQAASEPESVPTQVRQSVIDTERIGLQKTMRSDERSPHPIERPKPGQKELTQAGAMLGTPLYMAPEIWRGEPATVYSDLYALGAVLYELATGQPPHVADQLLELELTVQSETPLPVHTLAPQLDVRLAEIIDRCLLRSPAARFPSVEELCHALERLGTTPKVRRSDNPFLGLRPFDCADSGVFFGRSSEVTELLVRLRSQSMILLAGDSGVGKSSLCRAGVASAVLAGALLDDRDYQLVELQPGHRPARALCDGLSRVLNQPATELFVQLRSDPHALARQVQRIPGESGGLLLLVDQLEELLTQSDREEAELLSEWLGLLTVCAPGLRVLLSARGDFLTKLSALPGLGRDFSSRLYIVRPLSPEGLRQAITEPAALLGVSFESSQLVDELLQSTLHTDGGLPLLQFALAELWQARDKASGHITHDALAALGGVAGALARHADQVIRALLPAERLAAQRLLLRLVSVDGMRASKTLPELRTGDPAEPAALEAMVRGRLLLAREVGGETAYELAHEALLKGWTQLRRWLDSEGERRLVIERLLQAATEWQRLGRSSDLLWNDRRLLEADLLHIESAQLSELSKQFLQDSQRHSRSRQRTKLGVTTGLLLLPLLALLLSWQYQTAKEQQALRETAEQSELGLRAISLAQLPGSELVALKTALQATQLPTEHPTLPVQQAQDALFVTLRAAQRALSLLSPTVRVRDLLLSPTLSHLAASTDDGQLLIYRRGQRAAQVTIPSVGKTSQLIWTDATTLTVGLLDGSLRIFDTATGKQTGHLTAHRDRLSDLHYDGQHLLSSSLDGSAALWDLENRSLIRRFDAGGQRVRSARRFSDAVYLSTPSGSVEVLRQSDGSPLTTLSCDDGSRAHDGGMLSLGISSDGTQLAVVSGNQTKLCLFALPARSAQASLQLDGERITFVEHPSPKTLLVLGEKGTLRLFDVPTNALRIQRKLPTMPRQARLSAKRDKLFFAGSDGSVGSFDIEKATLTALVEASDEPVQALDGQSDQLVTASASQGIRVVQPSAELADQVITGFPSSTEHVQPFPDGKSLLLSTSDGSIWIVSDDGTRRSLGQFGAASELQLSPDGSQVLVGTQDGRLQLVRSSDGSIIRSWIAHQGPVSQVSFSRSQPLAVSSSRDYTAAVWQLSDAKLVDRVVDTSHPLTSVALSKDAMLLATGSSLGRFMMWERPMNVPVQRRSDAGTDPFPRRLLLSPDEATLLLLGPSTQLVSFQLGPPRERQLTGHLGPTLAGAFSPDGQSVATVGRDRTVRVFSLTSGAQYLLLRPEDPHRVAFSIDGSQIWVTSERSVRAYPSSLQALRQRACQLLDPQDEAHPTLCPTLSPQRQ</sequence>
<evidence type="ECO:0000256" key="8">
    <source>
        <dbReference type="PROSITE-ProRule" id="PRU10141"/>
    </source>
</evidence>
<dbReference type="SUPFAM" id="SSF50978">
    <property type="entry name" value="WD40 repeat-like"/>
    <property type="match status" value="2"/>
</dbReference>
<dbReference type="SMART" id="SM00220">
    <property type="entry name" value="S_TKc"/>
    <property type="match status" value="1"/>
</dbReference>
<feature type="compositionally biased region" description="Basic and acidic residues" evidence="9">
    <location>
        <begin position="236"/>
        <end position="263"/>
    </location>
</feature>
<feature type="binding site" evidence="8">
    <location>
        <position position="63"/>
    </location>
    <ligand>
        <name>ATP</name>
        <dbReference type="ChEBI" id="CHEBI:30616"/>
    </ligand>
</feature>
<evidence type="ECO:0000256" key="1">
    <source>
        <dbReference type="ARBA" id="ARBA00022574"/>
    </source>
</evidence>